<name>A0A1G9F5I6_9RHOB</name>
<reference evidence="3" key="1">
    <citation type="submission" date="2016-10" db="EMBL/GenBank/DDBJ databases">
        <authorList>
            <person name="Varghese N."/>
            <person name="Submissions S."/>
        </authorList>
    </citation>
    <scope>NUCLEOTIDE SEQUENCE [LARGE SCALE GENOMIC DNA]</scope>
    <source>
        <strain evidence="3">CGMCC 1.10789</strain>
    </source>
</reference>
<accession>A0A1G9F5I6</accession>
<dbReference type="STRING" id="990712.SAMN05216257_10545"/>
<gene>
    <name evidence="2" type="ORF">SAMN05216257_10545</name>
</gene>
<dbReference type="InterPro" id="IPR027417">
    <property type="entry name" value="P-loop_NTPase"/>
</dbReference>
<dbReference type="EMBL" id="FNFV01000005">
    <property type="protein sequence ID" value="SDK83628.1"/>
    <property type="molecule type" value="Genomic_DNA"/>
</dbReference>
<dbReference type="Proteomes" id="UP000199328">
    <property type="component" value="Unassembled WGS sequence"/>
</dbReference>
<evidence type="ECO:0000256" key="1">
    <source>
        <dbReference type="ARBA" id="ARBA00022679"/>
    </source>
</evidence>
<dbReference type="InterPro" id="IPR026634">
    <property type="entry name" value="TPST-like"/>
</dbReference>
<dbReference type="PANTHER" id="PTHR12788">
    <property type="entry name" value="PROTEIN-TYROSINE SULFOTRANSFERASE 2"/>
    <property type="match status" value="1"/>
</dbReference>
<sequence length="320" mass="36250">MCLTPVFLLSLPRSGSTLLQRRLAAHPGVATVAEPWLLLPLLLAGRADMVAGVHDHGMMARALEEFRGRLPAGQSDWDAAVRGFAMGLYRKLAGPGARVFIDKTPRYALLARDLLRLFPQGRFIVLTREPPAIIQSINDTWGDGRWMVPRHAIDLFEGLDGLAALARAADQRIRLIRYEDMLERPEDVLAGLFEWLGLDPAAARVKTPLLEGTMGDPRRHGDDGRMRRRSPDWRARAINPLRRRWQRRYLLWAGRERLAALGYGLEALLDDLAAVPSTLEHLASDAWRMGAAPFYHLLDVPLRREKFARLRRGRRCHAYR</sequence>
<dbReference type="SUPFAM" id="SSF52540">
    <property type="entry name" value="P-loop containing nucleoside triphosphate hydrolases"/>
    <property type="match status" value="1"/>
</dbReference>
<dbReference type="Pfam" id="PF13469">
    <property type="entry name" value="Sulfotransfer_3"/>
    <property type="match status" value="1"/>
</dbReference>
<organism evidence="2 3">
    <name type="scientific">Meinhardsimonia xiamenensis</name>
    <dbReference type="NCBI Taxonomy" id="990712"/>
    <lineage>
        <taxon>Bacteria</taxon>
        <taxon>Pseudomonadati</taxon>
        <taxon>Pseudomonadota</taxon>
        <taxon>Alphaproteobacteria</taxon>
        <taxon>Rhodobacterales</taxon>
        <taxon>Paracoccaceae</taxon>
        <taxon>Meinhardsimonia</taxon>
    </lineage>
</organism>
<dbReference type="RefSeq" id="WP_170068354.1">
    <property type="nucleotide sequence ID" value="NZ_FNFV01000005.1"/>
</dbReference>
<keyword evidence="1 2" id="KW-0808">Transferase</keyword>
<dbReference type="Gene3D" id="3.40.50.300">
    <property type="entry name" value="P-loop containing nucleotide triphosphate hydrolases"/>
    <property type="match status" value="1"/>
</dbReference>
<evidence type="ECO:0000313" key="3">
    <source>
        <dbReference type="Proteomes" id="UP000199328"/>
    </source>
</evidence>
<keyword evidence="3" id="KW-1185">Reference proteome</keyword>
<proteinExistence type="predicted"/>
<protein>
    <submittedName>
        <fullName evidence="2">Sulfotransferase family protein</fullName>
    </submittedName>
</protein>
<dbReference type="GO" id="GO:0008476">
    <property type="term" value="F:protein-tyrosine sulfotransferase activity"/>
    <property type="evidence" value="ECO:0007669"/>
    <property type="project" value="InterPro"/>
</dbReference>
<dbReference type="PANTHER" id="PTHR12788:SF10">
    <property type="entry name" value="PROTEIN-TYROSINE SULFOTRANSFERASE"/>
    <property type="match status" value="1"/>
</dbReference>
<dbReference type="AlphaFoldDB" id="A0A1G9F5I6"/>
<evidence type="ECO:0000313" key="2">
    <source>
        <dbReference type="EMBL" id="SDK83628.1"/>
    </source>
</evidence>